<evidence type="ECO:0000256" key="2">
    <source>
        <dbReference type="ARBA" id="ARBA00023125"/>
    </source>
</evidence>
<accession>A0ABR7CKQ9</accession>
<dbReference type="InterPro" id="IPR009057">
    <property type="entry name" value="Homeodomain-like_sf"/>
</dbReference>
<proteinExistence type="predicted"/>
<dbReference type="Pfam" id="PF02311">
    <property type="entry name" value="AraC_binding"/>
    <property type="match status" value="1"/>
</dbReference>
<dbReference type="Proteomes" id="UP000636891">
    <property type="component" value="Unassembled WGS sequence"/>
</dbReference>
<name>A0ABR7CKQ9_9BACT</name>
<dbReference type="SMART" id="SM00342">
    <property type="entry name" value="HTH_ARAC"/>
    <property type="match status" value="1"/>
</dbReference>
<reference evidence="5 6" key="1">
    <citation type="submission" date="2020-08" db="EMBL/GenBank/DDBJ databases">
        <title>Genome public.</title>
        <authorList>
            <person name="Liu C."/>
            <person name="Sun Q."/>
        </authorList>
    </citation>
    <scope>NUCLEOTIDE SEQUENCE [LARGE SCALE GENOMIC DNA]</scope>
    <source>
        <strain evidence="5 6">New-7</strain>
    </source>
</reference>
<feature type="domain" description="HTH araC/xylS-type" evidence="4">
    <location>
        <begin position="193"/>
        <end position="291"/>
    </location>
</feature>
<dbReference type="Pfam" id="PF12833">
    <property type="entry name" value="HTH_18"/>
    <property type="match status" value="1"/>
</dbReference>
<dbReference type="InterPro" id="IPR018060">
    <property type="entry name" value="HTH_AraC"/>
</dbReference>
<dbReference type="SUPFAM" id="SSF46689">
    <property type="entry name" value="Homeodomain-like"/>
    <property type="match status" value="1"/>
</dbReference>
<evidence type="ECO:0000256" key="1">
    <source>
        <dbReference type="ARBA" id="ARBA00023015"/>
    </source>
</evidence>
<evidence type="ECO:0000313" key="6">
    <source>
        <dbReference type="Proteomes" id="UP000636891"/>
    </source>
</evidence>
<dbReference type="InterPro" id="IPR037923">
    <property type="entry name" value="HTH-like"/>
</dbReference>
<protein>
    <submittedName>
        <fullName evidence="5">Helix-turn-helix transcriptional regulator</fullName>
    </submittedName>
</protein>
<keyword evidence="3" id="KW-0804">Transcription</keyword>
<evidence type="ECO:0000256" key="3">
    <source>
        <dbReference type="ARBA" id="ARBA00023163"/>
    </source>
</evidence>
<dbReference type="InterPro" id="IPR003313">
    <property type="entry name" value="AraC-bd"/>
</dbReference>
<dbReference type="PROSITE" id="PS01124">
    <property type="entry name" value="HTH_ARAC_FAMILY_2"/>
    <property type="match status" value="1"/>
</dbReference>
<sequence>MMKKEGLPGIGVAQIGPADGRGYVTDHFLVTDRRWSAPALFAEPVRFYGACTGICTAGSCTISLNLKISEIRPGDLIFIVPGTIVHIPRQSDDFSLCMTGFSAEFLKGIYQAINPLYPYIFQTPVLPLAADDAETLLDLFDLLYEKALRKEHCYCREIVQNLLLTLFYEISALYQKKYAKSDRQLTRDEEIFRKLIRLIILHYKEERTVAFYARELCLTPKYLSSVVKKTTNRTVTEWINETVVLDAKTQLKSSQMTVQQIANYLNFPTPSFFGRFFKKHTGMTPKAYRLSE</sequence>
<comment type="caution">
    <text evidence="5">The sequence shown here is derived from an EMBL/GenBank/DDBJ whole genome shotgun (WGS) entry which is preliminary data.</text>
</comment>
<dbReference type="SUPFAM" id="SSF51215">
    <property type="entry name" value="Regulatory protein AraC"/>
    <property type="match status" value="1"/>
</dbReference>
<keyword evidence="6" id="KW-1185">Reference proteome</keyword>
<dbReference type="PANTHER" id="PTHR43280:SF32">
    <property type="entry name" value="TRANSCRIPTIONAL REGULATORY PROTEIN"/>
    <property type="match status" value="1"/>
</dbReference>
<dbReference type="PANTHER" id="PTHR43280">
    <property type="entry name" value="ARAC-FAMILY TRANSCRIPTIONAL REGULATOR"/>
    <property type="match status" value="1"/>
</dbReference>
<gene>
    <name evidence="5" type="ORF">H8S08_04305</name>
</gene>
<keyword evidence="2" id="KW-0238">DNA-binding</keyword>
<keyword evidence="1" id="KW-0805">Transcription regulation</keyword>
<evidence type="ECO:0000313" key="5">
    <source>
        <dbReference type="EMBL" id="MBC5616243.1"/>
    </source>
</evidence>
<dbReference type="Gene3D" id="1.10.10.60">
    <property type="entry name" value="Homeodomain-like"/>
    <property type="match status" value="2"/>
</dbReference>
<dbReference type="EMBL" id="JACOOK010000002">
    <property type="protein sequence ID" value="MBC5616243.1"/>
    <property type="molecule type" value="Genomic_DNA"/>
</dbReference>
<dbReference type="RefSeq" id="WP_101571880.1">
    <property type="nucleotide sequence ID" value="NZ_JACOOK010000002.1"/>
</dbReference>
<evidence type="ECO:0000259" key="4">
    <source>
        <dbReference type="PROSITE" id="PS01124"/>
    </source>
</evidence>
<organism evidence="5 6">
    <name type="scientific">Alistipes hominis</name>
    <dbReference type="NCBI Taxonomy" id="2763015"/>
    <lineage>
        <taxon>Bacteria</taxon>
        <taxon>Pseudomonadati</taxon>
        <taxon>Bacteroidota</taxon>
        <taxon>Bacteroidia</taxon>
        <taxon>Bacteroidales</taxon>
        <taxon>Rikenellaceae</taxon>
        <taxon>Alistipes</taxon>
    </lineage>
</organism>